<evidence type="ECO:0000313" key="1">
    <source>
        <dbReference type="EMBL" id="KAI6081369.1"/>
    </source>
</evidence>
<sequence>MSPFLWNSDMYRPFSLRKEIYGGFRSKVVHNKLQKRARSLPPPRRPSLVWEQEHEVERKSQHDCPIRDAVKQVPMDMLHEVPRSRDEDYDSDEEDRRNGVPIIVLERTGCPLNPSLIEKVTHNLDEALEEKDILIKLLSITNRRYVKVCSWFSQAEGYQWNQATKHYAMKLEDRYFQLMEEKHQLDSEISHIRTMLMSFKAHEPPSQFPSLKTKPSGSMSWASSGNYERFQSGEILPLEYEGKDYNFF</sequence>
<name>A0ACC0CLR5_9PEZI</name>
<proteinExistence type="predicted"/>
<reference evidence="1 2" key="1">
    <citation type="journal article" date="2022" name="New Phytol.">
        <title>Ecological generalism drives hyperdiversity of secondary metabolite gene clusters in xylarialean endophytes.</title>
        <authorList>
            <person name="Franco M.E.E."/>
            <person name="Wisecaver J.H."/>
            <person name="Arnold A.E."/>
            <person name="Ju Y.M."/>
            <person name="Slot J.C."/>
            <person name="Ahrendt S."/>
            <person name="Moore L.P."/>
            <person name="Eastman K.E."/>
            <person name="Scott K."/>
            <person name="Konkel Z."/>
            <person name="Mondo S.J."/>
            <person name="Kuo A."/>
            <person name="Hayes R.D."/>
            <person name="Haridas S."/>
            <person name="Andreopoulos B."/>
            <person name="Riley R."/>
            <person name="LaButti K."/>
            <person name="Pangilinan J."/>
            <person name="Lipzen A."/>
            <person name="Amirebrahimi M."/>
            <person name="Yan J."/>
            <person name="Adam C."/>
            <person name="Keymanesh K."/>
            <person name="Ng V."/>
            <person name="Louie K."/>
            <person name="Northen T."/>
            <person name="Drula E."/>
            <person name="Henrissat B."/>
            <person name="Hsieh H.M."/>
            <person name="Youens-Clark K."/>
            <person name="Lutzoni F."/>
            <person name="Miadlikowska J."/>
            <person name="Eastwood D.C."/>
            <person name="Hamelin R.C."/>
            <person name="Grigoriev I.V."/>
            <person name="U'Ren J.M."/>
        </authorList>
    </citation>
    <scope>NUCLEOTIDE SEQUENCE [LARGE SCALE GENOMIC DNA]</scope>
    <source>
        <strain evidence="1 2">ER1909</strain>
    </source>
</reference>
<dbReference type="EMBL" id="MU394398">
    <property type="protein sequence ID" value="KAI6081369.1"/>
    <property type="molecule type" value="Genomic_DNA"/>
</dbReference>
<comment type="caution">
    <text evidence="1">The sequence shown here is derived from an EMBL/GenBank/DDBJ whole genome shotgun (WGS) entry which is preliminary data.</text>
</comment>
<protein>
    <submittedName>
        <fullName evidence="1">Uncharacterized protein</fullName>
    </submittedName>
</protein>
<gene>
    <name evidence="1" type="ORF">F4821DRAFT_27822</name>
</gene>
<keyword evidence="2" id="KW-1185">Reference proteome</keyword>
<evidence type="ECO:0000313" key="2">
    <source>
        <dbReference type="Proteomes" id="UP001497680"/>
    </source>
</evidence>
<organism evidence="1 2">
    <name type="scientific">Hypoxylon rubiginosum</name>
    <dbReference type="NCBI Taxonomy" id="110542"/>
    <lineage>
        <taxon>Eukaryota</taxon>
        <taxon>Fungi</taxon>
        <taxon>Dikarya</taxon>
        <taxon>Ascomycota</taxon>
        <taxon>Pezizomycotina</taxon>
        <taxon>Sordariomycetes</taxon>
        <taxon>Xylariomycetidae</taxon>
        <taxon>Xylariales</taxon>
        <taxon>Hypoxylaceae</taxon>
        <taxon>Hypoxylon</taxon>
    </lineage>
</organism>
<accession>A0ACC0CLR5</accession>
<dbReference type="Proteomes" id="UP001497680">
    <property type="component" value="Unassembled WGS sequence"/>
</dbReference>